<evidence type="ECO:0000313" key="3">
    <source>
        <dbReference type="Proteomes" id="UP001286456"/>
    </source>
</evidence>
<keyword evidence="1" id="KW-0812">Transmembrane</keyword>
<reference evidence="2" key="2">
    <citation type="submission" date="2023-06" db="EMBL/GenBank/DDBJ databases">
        <authorList>
            <consortium name="Lawrence Berkeley National Laboratory"/>
            <person name="Haridas S."/>
            <person name="Hensen N."/>
            <person name="Bonometti L."/>
            <person name="Westerberg I."/>
            <person name="Brannstrom I.O."/>
            <person name="Guillou S."/>
            <person name="Cros-Aarteil S."/>
            <person name="Calhoun S."/>
            <person name="Kuo A."/>
            <person name="Mondo S."/>
            <person name="Pangilinan J."/>
            <person name="Riley R."/>
            <person name="Labutti K."/>
            <person name="Andreopoulos B."/>
            <person name="Lipzen A."/>
            <person name="Chen C."/>
            <person name="Yanf M."/>
            <person name="Daum C."/>
            <person name="Ng V."/>
            <person name="Clum A."/>
            <person name="Steindorff A."/>
            <person name="Ohm R."/>
            <person name="Martin F."/>
            <person name="Silar P."/>
            <person name="Natvig D."/>
            <person name="Lalanne C."/>
            <person name="Gautier V."/>
            <person name="Ament-Velasquez S.L."/>
            <person name="Kruys A."/>
            <person name="Hutchinson M.I."/>
            <person name="Powell A.J."/>
            <person name="Barry K."/>
            <person name="Miller A.N."/>
            <person name="Grigoriev I.V."/>
            <person name="Debuchy R."/>
            <person name="Gladieux P."/>
            <person name="Thoren M.H."/>
            <person name="Johannesson H."/>
        </authorList>
    </citation>
    <scope>NUCLEOTIDE SEQUENCE</scope>
    <source>
        <strain evidence="2">SMH4131-1</strain>
    </source>
</reference>
<keyword evidence="3" id="KW-1185">Reference proteome</keyword>
<evidence type="ECO:0000313" key="2">
    <source>
        <dbReference type="EMBL" id="KAK3328053.1"/>
    </source>
</evidence>
<dbReference type="AlphaFoldDB" id="A0AAE0MDU1"/>
<dbReference type="Proteomes" id="UP001286456">
    <property type="component" value="Unassembled WGS sequence"/>
</dbReference>
<accession>A0AAE0MDU1</accession>
<keyword evidence="1" id="KW-0472">Membrane</keyword>
<reference evidence="2" key="1">
    <citation type="journal article" date="2023" name="Mol. Phylogenet. Evol.">
        <title>Genome-scale phylogeny and comparative genomics of the fungal order Sordariales.</title>
        <authorList>
            <person name="Hensen N."/>
            <person name="Bonometti L."/>
            <person name="Westerberg I."/>
            <person name="Brannstrom I.O."/>
            <person name="Guillou S."/>
            <person name="Cros-Aarteil S."/>
            <person name="Calhoun S."/>
            <person name="Haridas S."/>
            <person name="Kuo A."/>
            <person name="Mondo S."/>
            <person name="Pangilinan J."/>
            <person name="Riley R."/>
            <person name="LaButti K."/>
            <person name="Andreopoulos B."/>
            <person name="Lipzen A."/>
            <person name="Chen C."/>
            <person name="Yan M."/>
            <person name="Daum C."/>
            <person name="Ng V."/>
            <person name="Clum A."/>
            <person name="Steindorff A."/>
            <person name="Ohm R.A."/>
            <person name="Martin F."/>
            <person name="Silar P."/>
            <person name="Natvig D.O."/>
            <person name="Lalanne C."/>
            <person name="Gautier V."/>
            <person name="Ament-Velasquez S.L."/>
            <person name="Kruys A."/>
            <person name="Hutchinson M.I."/>
            <person name="Powell A.J."/>
            <person name="Barry K."/>
            <person name="Miller A.N."/>
            <person name="Grigoriev I.V."/>
            <person name="Debuchy R."/>
            <person name="Gladieux P."/>
            <person name="Hiltunen Thoren M."/>
            <person name="Johannesson H."/>
        </authorList>
    </citation>
    <scope>NUCLEOTIDE SEQUENCE</scope>
    <source>
        <strain evidence="2">SMH4131-1</strain>
    </source>
</reference>
<proteinExistence type="predicted"/>
<evidence type="ECO:0000256" key="1">
    <source>
        <dbReference type="SAM" id="Phobius"/>
    </source>
</evidence>
<gene>
    <name evidence="2" type="ORF">B0T19DRAFT_181772</name>
</gene>
<sequence length="129" mass="13991">MSLSNWSCTTGSSPLLKYRCKESSAMLPAPLGAVAVRGCTTPSIPPPPICDGWVLRRGSVKLLSTIADLIPTWAIVALPIFLPPLVVVGINMPTSLLDPLFLVLTYIDYKIYTISAGGTFWNFKSHLRT</sequence>
<name>A0AAE0MDU1_9PEZI</name>
<organism evidence="2 3">
    <name type="scientific">Cercophora scortea</name>
    <dbReference type="NCBI Taxonomy" id="314031"/>
    <lineage>
        <taxon>Eukaryota</taxon>
        <taxon>Fungi</taxon>
        <taxon>Dikarya</taxon>
        <taxon>Ascomycota</taxon>
        <taxon>Pezizomycotina</taxon>
        <taxon>Sordariomycetes</taxon>
        <taxon>Sordariomycetidae</taxon>
        <taxon>Sordariales</taxon>
        <taxon>Lasiosphaeriaceae</taxon>
        <taxon>Cercophora</taxon>
    </lineage>
</organism>
<dbReference type="EMBL" id="JAUEPO010000003">
    <property type="protein sequence ID" value="KAK3328053.1"/>
    <property type="molecule type" value="Genomic_DNA"/>
</dbReference>
<keyword evidence="1" id="KW-1133">Transmembrane helix</keyword>
<comment type="caution">
    <text evidence="2">The sequence shown here is derived from an EMBL/GenBank/DDBJ whole genome shotgun (WGS) entry which is preliminary data.</text>
</comment>
<protein>
    <submittedName>
        <fullName evidence="2">Uncharacterized protein</fullName>
    </submittedName>
</protein>
<feature type="transmembrane region" description="Helical" evidence="1">
    <location>
        <begin position="100"/>
        <end position="123"/>
    </location>
</feature>
<feature type="transmembrane region" description="Helical" evidence="1">
    <location>
        <begin position="66"/>
        <end position="88"/>
    </location>
</feature>